<organism evidence="2 3">
    <name type="scientific">Listeria weihenstephanensis</name>
    <dbReference type="NCBI Taxonomy" id="1006155"/>
    <lineage>
        <taxon>Bacteria</taxon>
        <taxon>Bacillati</taxon>
        <taxon>Bacillota</taxon>
        <taxon>Bacilli</taxon>
        <taxon>Bacillales</taxon>
        <taxon>Listeriaceae</taxon>
        <taxon>Listeria</taxon>
    </lineage>
</organism>
<reference evidence="2 3" key="1">
    <citation type="submission" date="2020-03" db="EMBL/GenBank/DDBJ databases">
        <title>Soil Listeria distribution.</title>
        <authorList>
            <person name="Liao J."/>
            <person name="Wiedmann M."/>
        </authorList>
    </citation>
    <scope>NUCLEOTIDE SEQUENCE [LARGE SCALE GENOMIC DNA]</scope>
    <source>
        <strain evidence="2 3">FSL L7-1523</strain>
    </source>
</reference>
<accession>A0A841Z6K0</accession>
<dbReference type="Proteomes" id="UP000564536">
    <property type="component" value="Unassembled WGS sequence"/>
</dbReference>
<dbReference type="AlphaFoldDB" id="A0A841Z6K0"/>
<feature type="transmembrane region" description="Helical" evidence="1">
    <location>
        <begin position="31"/>
        <end position="47"/>
    </location>
</feature>
<dbReference type="EMBL" id="JAARRL010000014">
    <property type="protein sequence ID" value="MBC1500880.1"/>
    <property type="molecule type" value="Genomic_DNA"/>
</dbReference>
<evidence type="ECO:0000313" key="2">
    <source>
        <dbReference type="EMBL" id="MBC1500880.1"/>
    </source>
</evidence>
<keyword evidence="1" id="KW-1133">Transmembrane helix</keyword>
<evidence type="ECO:0000256" key="1">
    <source>
        <dbReference type="SAM" id="Phobius"/>
    </source>
</evidence>
<comment type="caution">
    <text evidence="2">The sequence shown here is derived from an EMBL/GenBank/DDBJ whole genome shotgun (WGS) entry which is preliminary data.</text>
</comment>
<keyword evidence="1" id="KW-0472">Membrane</keyword>
<protein>
    <submittedName>
        <fullName evidence="2">Uncharacterized protein</fullName>
    </submittedName>
</protein>
<sequence>MTDDRRFWILFVLSGSGFLVTRLVPEKISDIYSFFCLITIIVLIIVDRKRKKRSAEK</sequence>
<feature type="transmembrane region" description="Helical" evidence="1">
    <location>
        <begin position="7"/>
        <end position="25"/>
    </location>
</feature>
<evidence type="ECO:0000313" key="3">
    <source>
        <dbReference type="Proteomes" id="UP000564536"/>
    </source>
</evidence>
<dbReference type="RefSeq" id="WP_159103128.1">
    <property type="nucleotide sequence ID" value="NZ_CP011102.1"/>
</dbReference>
<proteinExistence type="predicted"/>
<keyword evidence="1" id="KW-0812">Transmembrane</keyword>
<name>A0A841Z6K0_9LIST</name>
<gene>
    <name evidence="2" type="ORF">HB943_09700</name>
</gene>